<evidence type="ECO:0000313" key="2">
    <source>
        <dbReference type="Proteomes" id="UP001631957"/>
    </source>
</evidence>
<evidence type="ECO:0000313" key="1">
    <source>
        <dbReference type="EMBL" id="MFM9607373.1"/>
    </source>
</evidence>
<comment type="caution">
    <text evidence="1">The sequence shown here is derived from an EMBL/GenBank/DDBJ whole genome shotgun (WGS) entry which is preliminary data.</text>
</comment>
<proteinExistence type="predicted"/>
<dbReference type="SUPFAM" id="SSF53955">
    <property type="entry name" value="Lysozyme-like"/>
    <property type="match status" value="1"/>
</dbReference>
<dbReference type="CDD" id="cd00093">
    <property type="entry name" value="HTH_XRE"/>
    <property type="match status" value="1"/>
</dbReference>
<accession>A0ABW9HKE0</accession>
<dbReference type="InterPro" id="IPR023346">
    <property type="entry name" value="Lysozyme-like_dom_sf"/>
</dbReference>
<gene>
    <name evidence="1" type="ORF">ACKI18_01465</name>
</gene>
<keyword evidence="2" id="KW-1185">Reference proteome</keyword>
<protein>
    <submittedName>
        <fullName evidence="1">Helix-turn-helix domain-containing protein</fullName>
    </submittedName>
</protein>
<organism evidence="1 2">
    <name type="scientific">Streptomyces niveiscabiei</name>
    <dbReference type="NCBI Taxonomy" id="164115"/>
    <lineage>
        <taxon>Bacteria</taxon>
        <taxon>Bacillati</taxon>
        <taxon>Actinomycetota</taxon>
        <taxon>Actinomycetes</taxon>
        <taxon>Kitasatosporales</taxon>
        <taxon>Streptomycetaceae</taxon>
        <taxon>Streptomyces</taxon>
    </lineage>
</organism>
<reference evidence="1 2" key="1">
    <citation type="submission" date="2024-12" db="EMBL/GenBank/DDBJ databases">
        <title>Forecasting of Potato common scab and diversities of Pathogenic streptomyces spp. in china.</title>
        <authorList>
            <person name="Handique U."/>
            <person name="Wu J."/>
        </authorList>
    </citation>
    <scope>NUCLEOTIDE SEQUENCE [LARGE SCALE GENOMIC DNA]</scope>
    <source>
        <strain evidence="1 2">ZRIMU1530</strain>
    </source>
</reference>
<sequence>MGRRESRIDPTLGVLERFAHDLRGLRRQAGSPSYQHLAAHTHFAASTLAACASGKRLPSAAVLAAYVGACGGDVGEWEARRVRTRVELETGTHAEAVVVAGSGPVGVPAEPSAQVVPFPGGVRGAWRFAVLGLILFGCCASQAHATHGPSATATTVRAAAPADDARWLNPRAAIPPRFRPAIVRAGTMCPVPQITPALIAAILAAESGFDPDLADPAAQEYGIARWTPRVLRYYLPPDRQDRVPVPPLDPEESILALGRMLCTLAPQLEGVAGDPALNLAAAYRTATFVVQKANGVPSRLLPYIRRVRGHLLDYAPVPGTCLPYEVEQSSYPAPCGGAGARS</sequence>
<dbReference type="EMBL" id="JBJVNI010000001">
    <property type="protein sequence ID" value="MFM9607373.1"/>
    <property type="molecule type" value="Genomic_DNA"/>
</dbReference>
<name>A0ABW9HKE0_9ACTN</name>
<dbReference type="RefSeq" id="WP_409120136.1">
    <property type="nucleotide sequence ID" value="NZ_JBJVNI010000001.1"/>
</dbReference>
<dbReference type="InterPro" id="IPR001387">
    <property type="entry name" value="Cro/C1-type_HTH"/>
</dbReference>
<dbReference type="Gene3D" id="1.10.530.10">
    <property type="match status" value="1"/>
</dbReference>
<dbReference type="Proteomes" id="UP001631957">
    <property type="component" value="Unassembled WGS sequence"/>
</dbReference>